<dbReference type="Pfam" id="PF05627">
    <property type="entry name" value="AvrRpt-cleavage"/>
    <property type="match status" value="1"/>
</dbReference>
<keyword evidence="3" id="KW-1185">Reference proteome</keyword>
<evidence type="ECO:0000313" key="2">
    <source>
        <dbReference type="EMBL" id="KAF9665762.1"/>
    </source>
</evidence>
<reference evidence="2 3" key="1">
    <citation type="submission" date="2020-10" db="EMBL/GenBank/DDBJ databases">
        <title>Plant Genome Project.</title>
        <authorList>
            <person name="Zhang R.-G."/>
        </authorList>
    </citation>
    <scope>NUCLEOTIDE SEQUENCE [LARGE SCALE GENOMIC DNA]</scope>
    <source>
        <strain evidence="2">FAFU-HL-1</strain>
        <tissue evidence="2">Leaf</tissue>
    </source>
</reference>
<organism evidence="2 3">
    <name type="scientific">Salix dunnii</name>
    <dbReference type="NCBI Taxonomy" id="1413687"/>
    <lineage>
        <taxon>Eukaryota</taxon>
        <taxon>Viridiplantae</taxon>
        <taxon>Streptophyta</taxon>
        <taxon>Embryophyta</taxon>
        <taxon>Tracheophyta</taxon>
        <taxon>Spermatophyta</taxon>
        <taxon>Magnoliopsida</taxon>
        <taxon>eudicotyledons</taxon>
        <taxon>Gunneridae</taxon>
        <taxon>Pentapetalae</taxon>
        <taxon>rosids</taxon>
        <taxon>fabids</taxon>
        <taxon>Malpighiales</taxon>
        <taxon>Salicaceae</taxon>
        <taxon>Saliceae</taxon>
        <taxon>Salix</taxon>
    </lineage>
</organism>
<name>A0A835J715_9ROSI</name>
<accession>A0A835J715</accession>
<proteinExistence type="predicted"/>
<dbReference type="AlphaFoldDB" id="A0A835J715"/>
<dbReference type="InterPro" id="IPR008700">
    <property type="entry name" value="TypeIII_avirulence_cleave"/>
</dbReference>
<protein>
    <recommendedName>
        <fullName evidence="1">RIN4 pathogenic type III effector avirulence factor Avr cleavage site domain-containing protein</fullName>
    </recommendedName>
</protein>
<dbReference type="OrthoDB" id="1885368at2759"/>
<gene>
    <name evidence="2" type="ORF">SADUNF_Sadunf16G0157500</name>
</gene>
<dbReference type="PANTHER" id="PTHR33882">
    <property type="entry name" value="PATHOGENIC TYPE III EFFECTOR AVIRULENCE FACTOR AVR AVRRPT-CLEAVAGE: CLEAVAGE SITE PROTEIN"/>
    <property type="match status" value="1"/>
</dbReference>
<evidence type="ECO:0000313" key="3">
    <source>
        <dbReference type="Proteomes" id="UP000657918"/>
    </source>
</evidence>
<dbReference type="PANTHER" id="PTHR33882:SF11">
    <property type="entry name" value="RPM1-INTERACTING PROTEIN 4 (RIN4) FAMILY PROTEIN"/>
    <property type="match status" value="1"/>
</dbReference>
<dbReference type="Proteomes" id="UP000657918">
    <property type="component" value="Chromosome 16"/>
</dbReference>
<sequence>MEVEFLLKFTYDYRGLFIPQFGGWNSKNPVPTNYSKVFTQAHANRRQHKFDARHISLGNERELLVAQQQEDFVMLYFHHNVLDLPFSLLVKIFPNPKVLNHQGPIQKPLAHQQLSVLQFKVSDQAFKVDNVIEGIPVGALKAHVPQDQYGESKISNARFQKLRLTDTIKDSKSTSCFSSPLYGLSYQTI</sequence>
<evidence type="ECO:0000259" key="1">
    <source>
        <dbReference type="Pfam" id="PF05627"/>
    </source>
</evidence>
<comment type="caution">
    <text evidence="2">The sequence shown here is derived from an EMBL/GenBank/DDBJ whole genome shotgun (WGS) entry which is preliminary data.</text>
</comment>
<dbReference type="EMBL" id="JADGMS010000016">
    <property type="protein sequence ID" value="KAF9665762.1"/>
    <property type="molecule type" value="Genomic_DNA"/>
</dbReference>
<feature type="domain" description="RIN4 pathogenic type III effector avirulence factor Avr cleavage site" evidence="1">
    <location>
        <begin position="14"/>
        <end position="46"/>
    </location>
</feature>